<dbReference type="AlphaFoldDB" id="A0A6P1E2F6"/>
<dbReference type="PANTHER" id="PTHR32089:SF112">
    <property type="entry name" value="LYSOZYME-LIKE PROTEIN-RELATED"/>
    <property type="match status" value="1"/>
</dbReference>
<dbReference type="SUPFAM" id="SSF58104">
    <property type="entry name" value="Methyl-accepting chemotaxis protein (MCP) signaling domain"/>
    <property type="match status" value="1"/>
</dbReference>
<keyword evidence="5" id="KW-1133">Transmembrane helix</keyword>
<comment type="subcellular location">
    <subcellularLocation>
        <location evidence="1">Membrane</location>
    </subcellularLocation>
</comment>
<gene>
    <name evidence="7" type="ORF">G3480_18105</name>
</gene>
<proteinExistence type="inferred from homology"/>
<dbReference type="FunFam" id="1.10.287.950:FF:000001">
    <property type="entry name" value="Methyl-accepting chemotaxis sensory transducer"/>
    <property type="match status" value="1"/>
</dbReference>
<evidence type="ECO:0000256" key="4">
    <source>
        <dbReference type="PROSITE-ProRule" id="PRU00284"/>
    </source>
</evidence>
<protein>
    <submittedName>
        <fullName evidence="7">Methyl-accepting chemotaxis protein</fullName>
    </submittedName>
</protein>
<sequence>MRPSIIGVLIAILTSLGASAVSLLAGEKAPLVYAADLTLGTLVGLTLWILLRRLIVTPLRDLETTIDWMRRDGDLSRRAQNSSGPVGKCAAQFNALMESFQGIIGKVIFDAERLATAADILGGHARSVAEGSDSQRGASGNLVESIEQMRYGVDAVASHAADTAKNAQSARDLSQEGAKGVSNASEEIDRIAVSVQESAQVIAALGERSQAIGGIVQVIQEIAEQTNLLALNAAIEAARAGEQGRGFAVVADEVRNLAKRTATATSEIGSMISAIQDETRTAIASIRVGSDQARAGADLARQTAGTLDRINDGAEQTLSLVDGIAASMTEQSREAERVVEHVHDIMSMIDRNAIGAAETLREAQELESLATNLHEISKVFQLGPLGQRSIEIHQRMTDVVREATKALSESLERAVVSGEISEEALFDLSYTPIPNTEPRKYNSPFDRLTDRIFPPIQESFLRAHSEAIYAVGCDLNGYVPTHNARFSQPLTGDPEQDVANNRTKRLFDDPVGKRCGAHELSFLIQTYRRDTGEIMHDISAPIYVKGRHWGGCRIGYRA</sequence>
<dbReference type="PROSITE" id="PS50111">
    <property type="entry name" value="CHEMOTAXIS_TRANSDUC_2"/>
    <property type="match status" value="1"/>
</dbReference>
<evidence type="ECO:0000256" key="1">
    <source>
        <dbReference type="ARBA" id="ARBA00004370"/>
    </source>
</evidence>
<evidence type="ECO:0000256" key="5">
    <source>
        <dbReference type="SAM" id="Phobius"/>
    </source>
</evidence>
<dbReference type="PANTHER" id="PTHR32089">
    <property type="entry name" value="METHYL-ACCEPTING CHEMOTAXIS PROTEIN MCPB"/>
    <property type="match status" value="1"/>
</dbReference>
<evidence type="ECO:0000256" key="2">
    <source>
        <dbReference type="ARBA" id="ARBA00023224"/>
    </source>
</evidence>
<dbReference type="EMBL" id="JAAIJR010000087">
    <property type="protein sequence ID" value="NEX22194.1"/>
    <property type="molecule type" value="Genomic_DNA"/>
</dbReference>
<dbReference type="Proteomes" id="UP000471640">
    <property type="component" value="Unassembled WGS sequence"/>
</dbReference>
<evidence type="ECO:0000313" key="7">
    <source>
        <dbReference type="EMBL" id="NEX22194.1"/>
    </source>
</evidence>
<dbReference type="CDD" id="cd11386">
    <property type="entry name" value="MCP_signal"/>
    <property type="match status" value="1"/>
</dbReference>
<dbReference type="RefSeq" id="WP_164655289.1">
    <property type="nucleotide sequence ID" value="NZ_JAAIJR010000087.1"/>
</dbReference>
<organism evidence="7 8">
    <name type="scientific">Thiorhodococcus mannitoliphagus</name>
    <dbReference type="NCBI Taxonomy" id="329406"/>
    <lineage>
        <taxon>Bacteria</taxon>
        <taxon>Pseudomonadati</taxon>
        <taxon>Pseudomonadota</taxon>
        <taxon>Gammaproteobacteria</taxon>
        <taxon>Chromatiales</taxon>
        <taxon>Chromatiaceae</taxon>
        <taxon>Thiorhodococcus</taxon>
    </lineage>
</organism>
<reference evidence="8" key="1">
    <citation type="journal article" date="2020" name="Microbiol. Resour. Announc.">
        <title>Draft Genome Sequences of Thiorhodococcus mannitoliphagus and Thiorhodococcus minor, Purple Sulfur Photosynthetic Bacteria in the Gammaproteobacterial Family Chromatiaceae.</title>
        <authorList>
            <person name="Aviles F.A."/>
            <person name="Meyer T.E."/>
            <person name="Kyndt J.A."/>
        </authorList>
    </citation>
    <scope>NUCLEOTIDE SEQUENCE [LARGE SCALE GENOMIC DNA]</scope>
    <source>
        <strain evidence="8">DSM 18266</strain>
    </source>
</reference>
<dbReference type="GO" id="GO:0016020">
    <property type="term" value="C:membrane"/>
    <property type="evidence" value="ECO:0007669"/>
    <property type="project" value="UniProtKB-SubCell"/>
</dbReference>
<reference evidence="7 8" key="2">
    <citation type="submission" date="2020-02" db="EMBL/GenBank/DDBJ databases">
        <title>Genome sequences of Thiorhodococcus mannitoliphagus and Thiorhodococcus minor, purple sulfur photosynthetic bacteria in the gammaproteobacterial family, Chromatiaceae.</title>
        <authorList>
            <person name="Aviles F.A."/>
            <person name="Meyer T.E."/>
            <person name="Kyndt J.A."/>
        </authorList>
    </citation>
    <scope>NUCLEOTIDE SEQUENCE [LARGE SCALE GENOMIC DNA]</scope>
    <source>
        <strain evidence="7 8">DSM 18266</strain>
    </source>
</reference>
<keyword evidence="5" id="KW-0472">Membrane</keyword>
<dbReference type="GO" id="GO:0006935">
    <property type="term" value="P:chemotaxis"/>
    <property type="evidence" value="ECO:0007669"/>
    <property type="project" value="UniProtKB-ARBA"/>
</dbReference>
<keyword evidence="8" id="KW-1185">Reference proteome</keyword>
<dbReference type="Pfam" id="PF00015">
    <property type="entry name" value="MCPsignal"/>
    <property type="match status" value="1"/>
</dbReference>
<comment type="caution">
    <text evidence="7">The sequence shown here is derived from an EMBL/GenBank/DDBJ whole genome shotgun (WGS) entry which is preliminary data.</text>
</comment>
<accession>A0A6P1E2F6</accession>
<evidence type="ECO:0000256" key="3">
    <source>
        <dbReference type="ARBA" id="ARBA00029447"/>
    </source>
</evidence>
<dbReference type="SMART" id="SM00283">
    <property type="entry name" value="MA"/>
    <property type="match status" value="1"/>
</dbReference>
<comment type="similarity">
    <text evidence="3">Belongs to the methyl-accepting chemotaxis (MCP) protein family.</text>
</comment>
<keyword evidence="5" id="KW-0812">Transmembrane</keyword>
<evidence type="ECO:0000313" key="8">
    <source>
        <dbReference type="Proteomes" id="UP000471640"/>
    </source>
</evidence>
<name>A0A6P1E2F6_9GAMM</name>
<feature type="transmembrane region" description="Helical" evidence="5">
    <location>
        <begin position="30"/>
        <end position="51"/>
    </location>
</feature>
<dbReference type="GO" id="GO:0007165">
    <property type="term" value="P:signal transduction"/>
    <property type="evidence" value="ECO:0007669"/>
    <property type="project" value="UniProtKB-KW"/>
</dbReference>
<evidence type="ECO:0000259" key="6">
    <source>
        <dbReference type="PROSITE" id="PS50111"/>
    </source>
</evidence>
<feature type="domain" description="Methyl-accepting transducer" evidence="6">
    <location>
        <begin position="110"/>
        <end position="346"/>
    </location>
</feature>
<keyword evidence="2 4" id="KW-0807">Transducer</keyword>
<dbReference type="Gene3D" id="1.10.287.950">
    <property type="entry name" value="Methyl-accepting chemotaxis protein"/>
    <property type="match status" value="1"/>
</dbReference>
<dbReference type="InterPro" id="IPR004089">
    <property type="entry name" value="MCPsignal_dom"/>
</dbReference>